<evidence type="ECO:0000313" key="1">
    <source>
        <dbReference type="EMBL" id="KAI0055011.1"/>
    </source>
</evidence>
<proteinExistence type="predicted"/>
<dbReference type="EMBL" id="MU277320">
    <property type="protein sequence ID" value="KAI0055011.1"/>
    <property type="molecule type" value="Genomic_DNA"/>
</dbReference>
<accession>A0ACB8SH25</accession>
<protein>
    <submittedName>
        <fullName evidence="1">Uncharacterized protein</fullName>
    </submittedName>
</protein>
<name>A0ACB8SH25_9AGAM</name>
<sequence>MADSTSQFGRDGLNNLWEEMERRMGSLEDKLSEREKGFADLGKEVRNFEAEVELYKKSHEDIEEFVKSLLDRLDTLQKTVATSSGSKDERLNDLESRLDEALRVAEENWSKHQNKPRDMITLRGFSLRLKALEVSQSTRLDAIQTELGTIKTLYSQLQDRLTSVESKEVLRDERTTHVLEEFKHLQGHAPTGPGRPTLQDEVSALVSSLSMAPLTHSASLQKLIDVEESSNSQQLVDVEESSDFQIPRPGLSLALTSGTVVAAERLWRAAVHGVNILEHIDGSRIALHQVSRRLRGGWDAIRFCVANGFRVRPHDPDSAFDTNSNFTIGAAATFS</sequence>
<reference evidence="1" key="2">
    <citation type="journal article" date="2022" name="New Phytol.">
        <title>Evolutionary transition to the ectomycorrhizal habit in the genomes of a hyperdiverse lineage of mushroom-forming fungi.</title>
        <authorList>
            <person name="Looney B."/>
            <person name="Miyauchi S."/>
            <person name="Morin E."/>
            <person name="Drula E."/>
            <person name="Courty P.E."/>
            <person name="Kohler A."/>
            <person name="Kuo A."/>
            <person name="LaButti K."/>
            <person name="Pangilinan J."/>
            <person name="Lipzen A."/>
            <person name="Riley R."/>
            <person name="Andreopoulos W."/>
            <person name="He G."/>
            <person name="Johnson J."/>
            <person name="Nolan M."/>
            <person name="Tritt A."/>
            <person name="Barry K.W."/>
            <person name="Grigoriev I.V."/>
            <person name="Nagy L.G."/>
            <person name="Hibbett D."/>
            <person name="Henrissat B."/>
            <person name="Matheny P.B."/>
            <person name="Labbe J."/>
            <person name="Martin F.M."/>
        </authorList>
    </citation>
    <scope>NUCLEOTIDE SEQUENCE</scope>
    <source>
        <strain evidence="1">HHB10654</strain>
    </source>
</reference>
<comment type="caution">
    <text evidence="1">The sequence shown here is derived from an EMBL/GenBank/DDBJ whole genome shotgun (WGS) entry which is preliminary data.</text>
</comment>
<gene>
    <name evidence="1" type="ORF">BV25DRAFT_1922178</name>
</gene>
<dbReference type="Proteomes" id="UP000814140">
    <property type="component" value="Unassembled WGS sequence"/>
</dbReference>
<reference evidence="1" key="1">
    <citation type="submission" date="2021-03" db="EMBL/GenBank/DDBJ databases">
        <authorList>
            <consortium name="DOE Joint Genome Institute"/>
            <person name="Ahrendt S."/>
            <person name="Looney B.P."/>
            <person name="Miyauchi S."/>
            <person name="Morin E."/>
            <person name="Drula E."/>
            <person name="Courty P.E."/>
            <person name="Chicoki N."/>
            <person name="Fauchery L."/>
            <person name="Kohler A."/>
            <person name="Kuo A."/>
            <person name="Labutti K."/>
            <person name="Pangilinan J."/>
            <person name="Lipzen A."/>
            <person name="Riley R."/>
            <person name="Andreopoulos W."/>
            <person name="He G."/>
            <person name="Johnson J."/>
            <person name="Barry K.W."/>
            <person name="Grigoriev I.V."/>
            <person name="Nagy L."/>
            <person name="Hibbett D."/>
            <person name="Henrissat B."/>
            <person name="Matheny P.B."/>
            <person name="Labbe J."/>
            <person name="Martin F."/>
        </authorList>
    </citation>
    <scope>NUCLEOTIDE SEQUENCE</scope>
    <source>
        <strain evidence="1">HHB10654</strain>
    </source>
</reference>
<organism evidence="1 2">
    <name type="scientific">Artomyces pyxidatus</name>
    <dbReference type="NCBI Taxonomy" id="48021"/>
    <lineage>
        <taxon>Eukaryota</taxon>
        <taxon>Fungi</taxon>
        <taxon>Dikarya</taxon>
        <taxon>Basidiomycota</taxon>
        <taxon>Agaricomycotina</taxon>
        <taxon>Agaricomycetes</taxon>
        <taxon>Russulales</taxon>
        <taxon>Auriscalpiaceae</taxon>
        <taxon>Artomyces</taxon>
    </lineage>
</organism>
<keyword evidence="2" id="KW-1185">Reference proteome</keyword>
<evidence type="ECO:0000313" key="2">
    <source>
        <dbReference type="Proteomes" id="UP000814140"/>
    </source>
</evidence>